<evidence type="ECO:0000313" key="3">
    <source>
        <dbReference type="EMBL" id="CRH05665.1"/>
    </source>
</evidence>
<protein>
    <recommendedName>
        <fullName evidence="4">rRNA-processing protein</fullName>
    </recommendedName>
</protein>
<feature type="compositionally biased region" description="Basic residues" evidence="1">
    <location>
        <begin position="91"/>
        <end position="102"/>
    </location>
</feature>
<accession>A0A1S7LFD8</accession>
<feature type="region of interest" description="Disordered" evidence="1">
    <location>
        <begin position="75"/>
        <end position="140"/>
    </location>
</feature>
<name>A0A1S7LFD8_MAGMO</name>
<feature type="region of interest" description="Disordered" evidence="1">
    <location>
        <begin position="21"/>
        <end position="40"/>
    </location>
</feature>
<feature type="compositionally biased region" description="Basic and acidic residues" evidence="1">
    <location>
        <begin position="103"/>
        <end position="140"/>
    </location>
</feature>
<reference evidence="3" key="1">
    <citation type="submission" date="2015-04" db="EMBL/GenBank/DDBJ databases">
        <authorList>
            <person name="Syromyatnikov M.Y."/>
            <person name="Popov V.N."/>
        </authorList>
    </citation>
    <scope>NUCLEOTIDE SEQUENCE</scope>
    <source>
        <strain evidence="3">MO-1</strain>
    </source>
</reference>
<gene>
    <name evidence="3" type="ORF">MAGMO_1476</name>
</gene>
<organism evidence="3">
    <name type="scientific">Magnetococcus massalia (strain MO-1)</name>
    <dbReference type="NCBI Taxonomy" id="451514"/>
    <lineage>
        <taxon>Bacteria</taxon>
        <taxon>Pseudomonadati</taxon>
        <taxon>Pseudomonadota</taxon>
        <taxon>Magnetococcia</taxon>
        <taxon>Magnetococcales</taxon>
        <taxon>Magnetococcaceae</taxon>
        <taxon>Magnetococcus</taxon>
    </lineage>
</organism>
<evidence type="ECO:0000256" key="2">
    <source>
        <dbReference type="SAM" id="SignalP"/>
    </source>
</evidence>
<keyword evidence="2" id="KW-0732">Signal</keyword>
<dbReference type="EMBL" id="LO017727">
    <property type="protein sequence ID" value="CRH05665.1"/>
    <property type="molecule type" value="Genomic_DNA"/>
</dbReference>
<proteinExistence type="predicted"/>
<evidence type="ECO:0000256" key="1">
    <source>
        <dbReference type="SAM" id="MobiDB-lite"/>
    </source>
</evidence>
<sequence length="140" mass="16031">MSNKWSRRNLLKSLSSLPARAANSLGGKTGYTQAGESASELERMRELFDRARQLHASQSDEDAKVKHLDAMVRREAVDEAPARQRAEKKAARTLHKAQKKAARQADKEQKAWQKEVRKRDKQALKEQLRLARMHDSLRTT</sequence>
<feature type="chain" id="PRO_5012887728" description="rRNA-processing protein" evidence="2">
    <location>
        <begin position="22"/>
        <end position="140"/>
    </location>
</feature>
<feature type="compositionally biased region" description="Basic and acidic residues" evidence="1">
    <location>
        <begin position="75"/>
        <end position="90"/>
    </location>
</feature>
<feature type="signal peptide" evidence="2">
    <location>
        <begin position="1"/>
        <end position="21"/>
    </location>
</feature>
<evidence type="ECO:0008006" key="4">
    <source>
        <dbReference type="Google" id="ProtNLM"/>
    </source>
</evidence>
<dbReference type="AlphaFoldDB" id="A0A1S7LFD8"/>